<feature type="compositionally biased region" description="Basic and acidic residues" evidence="2">
    <location>
        <begin position="384"/>
        <end position="418"/>
    </location>
</feature>
<dbReference type="Pfam" id="PF01370">
    <property type="entry name" value="Epimerase"/>
    <property type="match status" value="1"/>
</dbReference>
<protein>
    <recommendedName>
        <fullName evidence="3">NAD-dependent epimerase/dehydratase domain-containing protein</fullName>
    </recommendedName>
</protein>
<dbReference type="EMBL" id="BAAAKV010000021">
    <property type="protein sequence ID" value="GAA1168918.1"/>
    <property type="molecule type" value="Genomic_DNA"/>
</dbReference>
<comment type="caution">
    <text evidence="4">The sequence shown here is derived from an EMBL/GenBank/DDBJ whole genome shotgun (WGS) entry which is preliminary data.</text>
</comment>
<dbReference type="SUPFAM" id="SSF51735">
    <property type="entry name" value="NAD(P)-binding Rossmann-fold domains"/>
    <property type="match status" value="1"/>
</dbReference>
<dbReference type="Gene3D" id="3.40.50.720">
    <property type="entry name" value="NAD(P)-binding Rossmann-like Domain"/>
    <property type="match status" value="1"/>
</dbReference>
<evidence type="ECO:0000313" key="4">
    <source>
        <dbReference type="EMBL" id="GAA1168918.1"/>
    </source>
</evidence>
<evidence type="ECO:0000256" key="1">
    <source>
        <dbReference type="ARBA" id="ARBA00007637"/>
    </source>
</evidence>
<reference evidence="4 5" key="1">
    <citation type="journal article" date="2019" name="Int. J. Syst. Evol. Microbiol.">
        <title>The Global Catalogue of Microorganisms (GCM) 10K type strain sequencing project: providing services to taxonomists for standard genome sequencing and annotation.</title>
        <authorList>
            <consortium name="The Broad Institute Genomics Platform"/>
            <consortium name="The Broad Institute Genome Sequencing Center for Infectious Disease"/>
            <person name="Wu L."/>
            <person name="Ma J."/>
        </authorList>
    </citation>
    <scope>NUCLEOTIDE SEQUENCE [LARGE SCALE GENOMIC DNA]</scope>
    <source>
        <strain evidence="4 5">JCM 12696</strain>
    </source>
</reference>
<keyword evidence="5" id="KW-1185">Reference proteome</keyword>
<feature type="domain" description="NAD-dependent epimerase/dehydratase" evidence="3">
    <location>
        <begin position="59"/>
        <end position="291"/>
    </location>
</feature>
<proteinExistence type="inferred from homology"/>
<feature type="region of interest" description="Disordered" evidence="2">
    <location>
        <begin position="31"/>
        <end position="50"/>
    </location>
</feature>
<evidence type="ECO:0000256" key="2">
    <source>
        <dbReference type="SAM" id="MobiDB-lite"/>
    </source>
</evidence>
<dbReference type="InterPro" id="IPR036291">
    <property type="entry name" value="NAD(P)-bd_dom_sf"/>
</dbReference>
<name>A0ABN1UTW0_9ACTN</name>
<sequence>MRRVPPGRPGPRVTLVGGECRDRHEHTTYRGAAVSHAPGTSASPAPPPDIQEAEDLADVVVTGGAGFVGRHLVAALARAGTKVTVVDHAPLGQDVAALPGVRYVRADLRDYGDTLLALEGADTVFHLAGNASGNLSVENPRLDFHLNALATSNVGNAALELGVPRLVFLSSAIVYGTPAHTPIGESHPTGPFLPYGASKLAGEFALLSLHRTAGLPVVIGRSFVIYGPGEDPRRAGGEVSQFLRWQLNERPIPVVGDIDRKTRDFVHVHDMCRALVALAVRGAEGEIYNIGSGTEVSMRALAAAVADVTGRPARLEADDRSLADSFALVADISKLSALGFAPRVTLEAGLTALAAELGPYPELPSVRAAFRREPYARRRRLRPAVRDDRREARIEDRREVRPGAQYEAERAARRDAHGTDGAPACSR</sequence>
<dbReference type="PANTHER" id="PTHR43000">
    <property type="entry name" value="DTDP-D-GLUCOSE 4,6-DEHYDRATASE-RELATED"/>
    <property type="match status" value="1"/>
</dbReference>
<evidence type="ECO:0000259" key="3">
    <source>
        <dbReference type="Pfam" id="PF01370"/>
    </source>
</evidence>
<feature type="region of interest" description="Disordered" evidence="2">
    <location>
        <begin position="382"/>
        <end position="427"/>
    </location>
</feature>
<comment type="similarity">
    <text evidence="1">Belongs to the NAD(P)-dependent epimerase/dehydratase family.</text>
</comment>
<dbReference type="InterPro" id="IPR001509">
    <property type="entry name" value="Epimerase_deHydtase"/>
</dbReference>
<evidence type="ECO:0000313" key="5">
    <source>
        <dbReference type="Proteomes" id="UP001501371"/>
    </source>
</evidence>
<dbReference type="Proteomes" id="UP001501371">
    <property type="component" value="Unassembled WGS sequence"/>
</dbReference>
<accession>A0ABN1UTW0</accession>
<organism evidence="4 5">
    <name type="scientific">Streptomyces hebeiensis</name>
    <dbReference type="NCBI Taxonomy" id="229486"/>
    <lineage>
        <taxon>Bacteria</taxon>
        <taxon>Bacillati</taxon>
        <taxon>Actinomycetota</taxon>
        <taxon>Actinomycetes</taxon>
        <taxon>Kitasatosporales</taxon>
        <taxon>Streptomycetaceae</taxon>
        <taxon>Streptomyces</taxon>
    </lineage>
</organism>
<gene>
    <name evidence="4" type="ORF">GCM10009654_27720</name>
</gene>